<organism evidence="1 2">
    <name type="scientific">Borrelia bissettiae (strain DSM 17990 / CIP 109136 / DN127)</name>
    <name type="common">Borreliella bissettiae</name>
    <dbReference type="NCBI Taxonomy" id="521010"/>
    <lineage>
        <taxon>Bacteria</taxon>
        <taxon>Pseudomonadati</taxon>
        <taxon>Spirochaetota</taxon>
        <taxon>Spirochaetia</taxon>
        <taxon>Spirochaetales</taxon>
        <taxon>Borreliaceae</taxon>
        <taxon>Borreliella</taxon>
    </lineage>
</organism>
<dbReference type="KEGG" id="bbs:BbiDN127_E0005"/>
<geneLocation type="plasmid" evidence="1 2">
    <name>lp25</name>
</geneLocation>
<keyword evidence="1" id="KW-0614">Plasmid</keyword>
<dbReference type="EMBL" id="CP002757">
    <property type="protein sequence ID" value="AEL19442.1"/>
    <property type="molecule type" value="Genomic_DNA"/>
</dbReference>
<proteinExistence type="predicted"/>
<dbReference type="HOGENOM" id="CLU_210137_0_0_12"/>
<name>G0AP16_BORBD</name>
<sequence>MVVSTDVLNFFDIFNIIKKLLFFAISCNDIFTKKGTLSNLKLSAVERCILDDIKIVIMN</sequence>
<gene>
    <name evidence="1" type="ordered locus">BbiDN127_E0005</name>
</gene>
<dbReference type="AlphaFoldDB" id="G0AP16"/>
<evidence type="ECO:0000313" key="1">
    <source>
        <dbReference type="EMBL" id="AEL19442.1"/>
    </source>
</evidence>
<keyword evidence="2" id="KW-1185">Reference proteome</keyword>
<reference evidence="1 2" key="2">
    <citation type="journal article" date="2012" name="J. Bacteriol.">
        <title>Whole-Genome Sequences of Borrelia bissettii, Borrelia valaisiana, and Borrelia spielmanii.</title>
        <authorList>
            <person name="Schutzer S.E."/>
            <person name="Fraser-Liggett C.M."/>
            <person name="Qiu W.G."/>
            <person name="Kraiczy P."/>
            <person name="Mongodin E.F."/>
            <person name="Dunn J.J."/>
            <person name="Luft B.J."/>
            <person name="Casjens S.R."/>
        </authorList>
    </citation>
    <scope>NUCLEOTIDE SEQUENCE [LARGE SCALE GENOMIC DNA]</scope>
    <source>
        <strain evidence="2">DSM 17990 / CIP 109136 / DN127</strain>
    </source>
</reference>
<accession>G0AP16</accession>
<protein>
    <submittedName>
        <fullName evidence="1">Uncharacterized domain protein</fullName>
    </submittedName>
</protein>
<reference key="1">
    <citation type="submission" date="2011-06" db="EMBL/GenBank/DDBJ databases">
        <authorList>
            <person name="Mongodin E.F."/>
            <person name="Casjens S.R."/>
            <person name="Fraser-Liggett C.M."/>
            <person name="Qiu W.-G."/>
            <person name="Dunn J.J."/>
            <person name="Luft B.J."/>
            <person name="Schutzer S.E."/>
        </authorList>
    </citation>
    <scope>NUCLEOTIDE SEQUENCE</scope>
    <source>
        <strain>DN127</strain>
    </source>
</reference>
<evidence type="ECO:0000313" key="2">
    <source>
        <dbReference type="Proteomes" id="UP000001634"/>
    </source>
</evidence>
<dbReference type="Proteomes" id="UP000001634">
    <property type="component" value="Plasmid lp25"/>
</dbReference>